<dbReference type="InterPro" id="IPR038314">
    <property type="entry name" value="T6SS_sf"/>
</dbReference>
<reference evidence="1 2" key="1">
    <citation type="submission" date="2016-10" db="EMBL/GenBank/DDBJ databases">
        <authorList>
            <person name="de Groot N.N."/>
        </authorList>
    </citation>
    <scope>NUCLEOTIDE SEQUENCE [LARGE SCALE GENOMIC DNA]</scope>
    <source>
        <strain evidence="1 2">DSM 19033</strain>
    </source>
</reference>
<protein>
    <submittedName>
        <fullName evidence="1">Type VI secretion system (T6SS), amidase immunity protein</fullName>
    </submittedName>
</protein>
<dbReference type="AlphaFoldDB" id="A0A1H4H5X2"/>
<dbReference type="Proteomes" id="UP000198850">
    <property type="component" value="Unassembled WGS sequence"/>
</dbReference>
<proteinExistence type="predicted"/>
<dbReference type="EMBL" id="FNRA01000013">
    <property type="protein sequence ID" value="SEB17031.1"/>
    <property type="molecule type" value="Genomic_DNA"/>
</dbReference>
<name>A0A1H4H5X2_9SPHI</name>
<organism evidence="1 2">
    <name type="scientific">Pedobacter hartonius</name>
    <dbReference type="NCBI Taxonomy" id="425514"/>
    <lineage>
        <taxon>Bacteria</taxon>
        <taxon>Pseudomonadati</taxon>
        <taxon>Bacteroidota</taxon>
        <taxon>Sphingobacteriia</taxon>
        <taxon>Sphingobacteriales</taxon>
        <taxon>Sphingobacteriaceae</taxon>
        <taxon>Pedobacter</taxon>
    </lineage>
</organism>
<evidence type="ECO:0000313" key="1">
    <source>
        <dbReference type="EMBL" id="SEB17031.1"/>
    </source>
</evidence>
<accession>A0A1H4H5X2</accession>
<keyword evidence="2" id="KW-1185">Reference proteome</keyword>
<sequence>MGILLYTGGCKVRKNEAMEAILKERRQWMKEYALCSCLSLVGKQDTAFRNDISQTVYVEITDYSRTTKNNLYNAVDSLAYKAFNSITPTQIADYEGKKPYMMSCIEFSQSEELDSLIRRYDYQIQNNP</sequence>
<dbReference type="STRING" id="425514.SAMN05443550_113131"/>
<evidence type="ECO:0000313" key="2">
    <source>
        <dbReference type="Proteomes" id="UP000198850"/>
    </source>
</evidence>
<dbReference type="Gene3D" id="1.20.120.1620">
    <property type="match status" value="1"/>
</dbReference>
<gene>
    <name evidence="1" type="ORF">SAMN05443550_113131</name>
</gene>